<dbReference type="Proteomes" id="UP000499080">
    <property type="component" value="Unassembled WGS sequence"/>
</dbReference>
<comment type="caution">
    <text evidence="1">The sequence shown here is derived from an EMBL/GenBank/DDBJ whole genome shotgun (WGS) entry which is preliminary data.</text>
</comment>
<dbReference type="EMBL" id="BGPR01004246">
    <property type="protein sequence ID" value="GBM97560.1"/>
    <property type="molecule type" value="Genomic_DNA"/>
</dbReference>
<sequence length="95" mass="10941">MPRRETHPQTKTFLPPCFIVEIWYLESKRVPWGRRVHCTPSVPNNMYLLSSLQRTSSHSFLVQSLCAFAHSTCALRFFVEIIGFLMGRLPFSPAA</sequence>
<name>A0A4Y2K558_ARAVE</name>
<protein>
    <submittedName>
        <fullName evidence="1">Uncharacterized protein</fullName>
    </submittedName>
</protein>
<gene>
    <name evidence="1" type="ORF">AVEN_195417_1</name>
</gene>
<keyword evidence="2" id="KW-1185">Reference proteome</keyword>
<dbReference type="AlphaFoldDB" id="A0A4Y2K558"/>
<reference evidence="1 2" key="1">
    <citation type="journal article" date="2019" name="Sci. Rep.">
        <title>Orb-weaving spider Araneus ventricosus genome elucidates the spidroin gene catalogue.</title>
        <authorList>
            <person name="Kono N."/>
            <person name="Nakamura H."/>
            <person name="Ohtoshi R."/>
            <person name="Moran D.A.P."/>
            <person name="Shinohara A."/>
            <person name="Yoshida Y."/>
            <person name="Fujiwara M."/>
            <person name="Mori M."/>
            <person name="Tomita M."/>
            <person name="Arakawa K."/>
        </authorList>
    </citation>
    <scope>NUCLEOTIDE SEQUENCE [LARGE SCALE GENOMIC DNA]</scope>
</reference>
<evidence type="ECO:0000313" key="2">
    <source>
        <dbReference type="Proteomes" id="UP000499080"/>
    </source>
</evidence>
<evidence type="ECO:0000313" key="1">
    <source>
        <dbReference type="EMBL" id="GBM97560.1"/>
    </source>
</evidence>
<proteinExistence type="predicted"/>
<organism evidence="1 2">
    <name type="scientific">Araneus ventricosus</name>
    <name type="common">Orbweaver spider</name>
    <name type="synonym">Epeira ventricosa</name>
    <dbReference type="NCBI Taxonomy" id="182803"/>
    <lineage>
        <taxon>Eukaryota</taxon>
        <taxon>Metazoa</taxon>
        <taxon>Ecdysozoa</taxon>
        <taxon>Arthropoda</taxon>
        <taxon>Chelicerata</taxon>
        <taxon>Arachnida</taxon>
        <taxon>Araneae</taxon>
        <taxon>Araneomorphae</taxon>
        <taxon>Entelegynae</taxon>
        <taxon>Araneoidea</taxon>
        <taxon>Araneidae</taxon>
        <taxon>Araneus</taxon>
    </lineage>
</organism>
<accession>A0A4Y2K558</accession>